<organism evidence="1">
    <name type="scientific">Asparagus officinalis</name>
    <name type="common">Garden asparagus</name>
    <dbReference type="NCBI Taxonomy" id="4686"/>
    <lineage>
        <taxon>Eukaryota</taxon>
        <taxon>Viridiplantae</taxon>
        <taxon>Streptophyta</taxon>
        <taxon>Embryophyta</taxon>
        <taxon>Tracheophyta</taxon>
        <taxon>Spermatophyta</taxon>
        <taxon>Magnoliopsida</taxon>
        <taxon>Liliopsida</taxon>
        <taxon>Asparagales</taxon>
        <taxon>Asparagaceae</taxon>
        <taxon>Asparagoideae</taxon>
        <taxon>Asparagus</taxon>
    </lineage>
</organism>
<protein>
    <submittedName>
        <fullName evidence="1">Uncharacterized protein</fullName>
    </submittedName>
</protein>
<evidence type="ECO:0000313" key="1">
    <source>
        <dbReference type="EMBL" id="ABD63130.1"/>
    </source>
</evidence>
<name>Q2AA58_ASPOF</name>
<sequence length="73" mass="8776">MEKQFILVYSSESYGEVVARFCRWRGGISRWLELHHLRKNTLSRTLDRESLVASEDELLCDRIFWYESPCEHP</sequence>
<dbReference type="EMBL" id="AC183435">
    <property type="protein sequence ID" value="ABD63130.1"/>
    <property type="molecule type" value="Genomic_DNA"/>
</dbReference>
<proteinExistence type="predicted"/>
<gene>
    <name evidence="1" type="ORF">19.t00002</name>
</gene>
<dbReference type="AlphaFoldDB" id="Q2AA58"/>
<accession>Q2AA58</accession>
<reference evidence="1" key="1">
    <citation type="submission" date="2006-03" db="EMBL/GenBank/DDBJ databases">
        <title>Comparative Sequence and Genetic Analyses of Asparagus BACs Reveal No Microsynteny with Onion or Rice.</title>
        <authorList>
            <person name="Jernej J."/>
            <person name="Telgmann A."/>
            <person name="Jung C."/>
            <person name="Cheung F."/>
            <person name="Havey M.J."/>
            <person name="Town C.D."/>
        </authorList>
    </citation>
    <scope>NUCLEOTIDE SEQUENCE</scope>
</reference>